<reference evidence="1 2" key="1">
    <citation type="submission" date="2017-07" db="EMBL/GenBank/DDBJ databases">
        <title>Niveispirillum cyanobacteriorum sp. nov., isolated from cyanobacterial aggregates in a eutrophic lake.</title>
        <authorList>
            <person name="Cai H."/>
        </authorList>
    </citation>
    <scope>NUCLEOTIDE SEQUENCE [LARGE SCALE GENOMIC DNA]</scope>
    <source>
        <strain evidence="2">TH1-14</strain>
    </source>
</reference>
<evidence type="ECO:0000313" key="2">
    <source>
        <dbReference type="Proteomes" id="UP000216998"/>
    </source>
</evidence>
<dbReference type="EMBL" id="NOXU01000030">
    <property type="protein sequence ID" value="OYQ33654.1"/>
    <property type="molecule type" value="Genomic_DNA"/>
</dbReference>
<dbReference type="Proteomes" id="UP000216998">
    <property type="component" value="Unassembled WGS sequence"/>
</dbReference>
<comment type="caution">
    <text evidence="1">The sequence shown here is derived from an EMBL/GenBank/DDBJ whole genome shotgun (WGS) entry which is preliminary data.</text>
</comment>
<name>A0A255YY90_9PROT</name>
<evidence type="ECO:0000313" key="1">
    <source>
        <dbReference type="EMBL" id="OYQ33654.1"/>
    </source>
</evidence>
<dbReference type="AlphaFoldDB" id="A0A255YY90"/>
<gene>
    <name evidence="1" type="ORF">CHU95_14905</name>
</gene>
<accession>A0A255YY90</accession>
<keyword evidence="2" id="KW-1185">Reference proteome</keyword>
<sequence length="151" mass="15971">MDCALSIDWSTVPAVRVDGLEAGRMVLDIAQGRPVRLVSATGISGLAGAGWWAGLQEVWAAQAPGPFQALLDCADLPGLVLSALRAGCTDIAFTPGPATPDGVLTRLTSLAEAHGARLHPAPLLTTEVCWRRNRGATLKQYLTQHIDFKTM</sequence>
<proteinExistence type="predicted"/>
<organism evidence="1 2">
    <name type="scientific">Niveispirillum lacus</name>
    <dbReference type="NCBI Taxonomy" id="1981099"/>
    <lineage>
        <taxon>Bacteria</taxon>
        <taxon>Pseudomonadati</taxon>
        <taxon>Pseudomonadota</taxon>
        <taxon>Alphaproteobacteria</taxon>
        <taxon>Rhodospirillales</taxon>
        <taxon>Azospirillaceae</taxon>
        <taxon>Niveispirillum</taxon>
    </lineage>
</organism>
<protein>
    <submittedName>
        <fullName evidence="1">Uncharacterized protein</fullName>
    </submittedName>
</protein>